<evidence type="ECO:0000313" key="4">
    <source>
        <dbReference type="Proteomes" id="UP000076727"/>
    </source>
</evidence>
<proteinExistence type="predicted"/>
<keyword evidence="4" id="KW-1185">Reference proteome</keyword>
<evidence type="ECO:0000259" key="2">
    <source>
        <dbReference type="Pfam" id="PF20151"/>
    </source>
</evidence>
<protein>
    <recommendedName>
        <fullName evidence="2">DUF6533 domain-containing protein</fullName>
    </recommendedName>
</protein>
<accession>A0A165SAL9</accession>
<organism evidence="3 4">
    <name type="scientific">Daedalea quercina L-15889</name>
    <dbReference type="NCBI Taxonomy" id="1314783"/>
    <lineage>
        <taxon>Eukaryota</taxon>
        <taxon>Fungi</taxon>
        <taxon>Dikarya</taxon>
        <taxon>Basidiomycota</taxon>
        <taxon>Agaricomycotina</taxon>
        <taxon>Agaricomycetes</taxon>
        <taxon>Polyporales</taxon>
        <taxon>Fomitopsis</taxon>
    </lineage>
</organism>
<evidence type="ECO:0000256" key="1">
    <source>
        <dbReference type="SAM" id="Phobius"/>
    </source>
</evidence>
<dbReference type="InterPro" id="IPR045340">
    <property type="entry name" value="DUF6533"/>
</dbReference>
<reference evidence="3 4" key="1">
    <citation type="journal article" date="2016" name="Mol. Biol. Evol.">
        <title>Comparative Genomics of Early-Diverging Mushroom-Forming Fungi Provides Insights into the Origins of Lignocellulose Decay Capabilities.</title>
        <authorList>
            <person name="Nagy L.G."/>
            <person name="Riley R."/>
            <person name="Tritt A."/>
            <person name="Adam C."/>
            <person name="Daum C."/>
            <person name="Floudas D."/>
            <person name="Sun H."/>
            <person name="Yadav J.S."/>
            <person name="Pangilinan J."/>
            <person name="Larsson K.H."/>
            <person name="Matsuura K."/>
            <person name="Barry K."/>
            <person name="Labutti K."/>
            <person name="Kuo R."/>
            <person name="Ohm R.A."/>
            <person name="Bhattacharya S.S."/>
            <person name="Shirouzu T."/>
            <person name="Yoshinaga Y."/>
            <person name="Martin F.M."/>
            <person name="Grigoriev I.V."/>
            <person name="Hibbett D.S."/>
        </authorList>
    </citation>
    <scope>NUCLEOTIDE SEQUENCE [LARGE SCALE GENOMIC DNA]</scope>
    <source>
        <strain evidence="3 4">L-15889</strain>
    </source>
</reference>
<feature type="transmembrane region" description="Helical" evidence="1">
    <location>
        <begin position="117"/>
        <end position="138"/>
    </location>
</feature>
<dbReference type="Proteomes" id="UP000076727">
    <property type="component" value="Unassembled WGS sequence"/>
</dbReference>
<sequence length="155" mass="17242">MMIDSKQANMCCRTGGWYYANVSGSFGADFKRLGVHISPKHKVNPTATRIDPLRQPGHTEPSCSSDMRDHVAAVIQQDFLGNCFTVSAQALFCYDSFLILPREVQFMWNLKPTMASILYFSLRCPMSFNILAIVLAYLSSGSWQSNLVTVLSSCA</sequence>
<dbReference type="OrthoDB" id="2661932at2759"/>
<feature type="domain" description="DUF6533" evidence="2">
    <location>
        <begin position="83"/>
        <end position="125"/>
    </location>
</feature>
<keyword evidence="1" id="KW-1133">Transmembrane helix</keyword>
<keyword evidence="1" id="KW-0472">Membrane</keyword>
<name>A0A165SAL9_9APHY</name>
<evidence type="ECO:0000313" key="3">
    <source>
        <dbReference type="EMBL" id="KZT71739.1"/>
    </source>
</evidence>
<keyword evidence="1" id="KW-0812">Transmembrane</keyword>
<dbReference type="Pfam" id="PF20151">
    <property type="entry name" value="DUF6533"/>
    <property type="match status" value="1"/>
</dbReference>
<dbReference type="AlphaFoldDB" id="A0A165SAL9"/>
<gene>
    <name evidence="3" type="ORF">DAEQUDRAFT_95841</name>
</gene>
<dbReference type="EMBL" id="KV429044">
    <property type="protein sequence ID" value="KZT71739.1"/>
    <property type="molecule type" value="Genomic_DNA"/>
</dbReference>